<dbReference type="Pfam" id="PF09932">
    <property type="entry name" value="DUF2164"/>
    <property type="match status" value="1"/>
</dbReference>
<sequence length="77" mass="8878">MSKAQREALVEALQSYSEQEMEQELGQFEAEFLLDFMLPRLGTLCYNKGLEDARIAILARMELATEVVYEMEQPCDL</sequence>
<dbReference type="AlphaFoldDB" id="A0A4U1BDD4"/>
<dbReference type="Proteomes" id="UP000305674">
    <property type="component" value="Unassembled WGS sequence"/>
</dbReference>
<dbReference type="OrthoDB" id="6629495at2"/>
<keyword evidence="2" id="KW-1185">Reference proteome</keyword>
<comment type="caution">
    <text evidence="1">The sequence shown here is derived from an EMBL/GenBank/DDBJ whole genome shotgun (WGS) entry which is preliminary data.</text>
</comment>
<organism evidence="1 2">
    <name type="scientific">Ferrimonas sediminicola</name>
    <dbReference type="NCBI Taxonomy" id="2569538"/>
    <lineage>
        <taxon>Bacteria</taxon>
        <taxon>Pseudomonadati</taxon>
        <taxon>Pseudomonadota</taxon>
        <taxon>Gammaproteobacteria</taxon>
        <taxon>Alteromonadales</taxon>
        <taxon>Ferrimonadaceae</taxon>
        <taxon>Ferrimonas</taxon>
    </lineage>
</organism>
<dbReference type="InterPro" id="IPR018680">
    <property type="entry name" value="DUF2164"/>
</dbReference>
<gene>
    <name evidence="1" type="ORF">FCL40_09300</name>
</gene>
<accession>A0A4U1BDD4</accession>
<name>A0A4U1BDD4_9GAMM</name>
<evidence type="ECO:0000313" key="2">
    <source>
        <dbReference type="Proteomes" id="UP000305674"/>
    </source>
</evidence>
<reference evidence="1 2" key="1">
    <citation type="submission" date="2019-04" db="EMBL/GenBank/DDBJ databases">
        <authorList>
            <person name="Hwang J.C."/>
        </authorList>
    </citation>
    <scope>NUCLEOTIDE SEQUENCE [LARGE SCALE GENOMIC DNA]</scope>
    <source>
        <strain evidence="1 2">IMCC35001</strain>
    </source>
</reference>
<proteinExistence type="predicted"/>
<evidence type="ECO:0000313" key="1">
    <source>
        <dbReference type="EMBL" id="TKB49073.1"/>
    </source>
</evidence>
<dbReference type="EMBL" id="SWCI01000005">
    <property type="protein sequence ID" value="TKB49073.1"/>
    <property type="molecule type" value="Genomic_DNA"/>
</dbReference>
<protein>
    <submittedName>
        <fullName evidence="1">DUF2164 domain-containing protein</fullName>
    </submittedName>
</protein>